<dbReference type="CDD" id="cd00093">
    <property type="entry name" value="HTH_XRE"/>
    <property type="match status" value="1"/>
</dbReference>
<evidence type="ECO:0000256" key="1">
    <source>
        <dbReference type="SAM" id="MobiDB-lite"/>
    </source>
</evidence>
<dbReference type="GO" id="GO:0003677">
    <property type="term" value="F:DNA binding"/>
    <property type="evidence" value="ECO:0007669"/>
    <property type="project" value="InterPro"/>
</dbReference>
<dbReference type="Pfam" id="PF13560">
    <property type="entry name" value="HTH_31"/>
    <property type="match status" value="1"/>
</dbReference>
<organism evidence="3 4">
    <name type="scientific">Verrucosispora sioxanthis</name>
    <dbReference type="NCBI Taxonomy" id="2499994"/>
    <lineage>
        <taxon>Bacteria</taxon>
        <taxon>Bacillati</taxon>
        <taxon>Actinomycetota</taxon>
        <taxon>Actinomycetes</taxon>
        <taxon>Micromonosporales</taxon>
        <taxon>Micromonosporaceae</taxon>
        <taxon>Micromonospora</taxon>
    </lineage>
</organism>
<comment type="caution">
    <text evidence="3">The sequence shown here is derived from an EMBL/GenBank/DDBJ whole genome shotgun (WGS) entry which is preliminary data.</text>
</comment>
<evidence type="ECO:0000313" key="4">
    <source>
        <dbReference type="Proteomes" id="UP000478148"/>
    </source>
</evidence>
<dbReference type="SMART" id="SM00530">
    <property type="entry name" value="HTH_XRE"/>
    <property type="match status" value="1"/>
</dbReference>
<dbReference type="InterPro" id="IPR010982">
    <property type="entry name" value="Lambda_DNA-bd_dom_sf"/>
</dbReference>
<name>A0A6M1L9Q9_9ACTN</name>
<dbReference type="PROSITE" id="PS50943">
    <property type="entry name" value="HTH_CROC1"/>
    <property type="match status" value="1"/>
</dbReference>
<accession>A0A6M1L9Q9</accession>
<dbReference type="RefSeq" id="WP_164448874.1">
    <property type="nucleotide sequence ID" value="NZ_SAIY01000007.1"/>
</dbReference>
<keyword evidence="4" id="KW-1185">Reference proteome</keyword>
<dbReference type="EMBL" id="SAIY01000007">
    <property type="protein sequence ID" value="NGM15011.1"/>
    <property type="molecule type" value="Genomic_DNA"/>
</dbReference>
<feature type="region of interest" description="Disordered" evidence="1">
    <location>
        <begin position="123"/>
        <end position="145"/>
    </location>
</feature>
<proteinExistence type="predicted"/>
<dbReference type="InterPro" id="IPR001387">
    <property type="entry name" value="Cro/C1-type_HTH"/>
</dbReference>
<gene>
    <name evidence="3" type="ORF">ENC19_21360</name>
</gene>
<evidence type="ECO:0000313" key="3">
    <source>
        <dbReference type="EMBL" id="NGM15011.1"/>
    </source>
</evidence>
<sequence length="184" mass="19671">MIDPQQVEDARRALGVGLGQRRRSRGLTQADVAERVYSTRSTIAGVERGQQVADRVFWRRCDRLLEAGGELLAGYDGYRDLKQRFDQERIEARQRARWGEVDDGSPQALVDVPVAGGLPSSGTVATTALADPSGGSPAPGLGGGSASVSVDPAMALHWEEMLRLLAASHNVLGSRQVYGLSAES</sequence>
<evidence type="ECO:0000259" key="2">
    <source>
        <dbReference type="PROSITE" id="PS50943"/>
    </source>
</evidence>
<dbReference type="Gene3D" id="1.10.260.40">
    <property type="entry name" value="lambda repressor-like DNA-binding domains"/>
    <property type="match status" value="1"/>
</dbReference>
<feature type="domain" description="HTH cro/C1-type" evidence="2">
    <location>
        <begin position="20"/>
        <end position="50"/>
    </location>
</feature>
<protein>
    <submittedName>
        <fullName evidence="3">Helix-turn-helix domain-containing protein</fullName>
    </submittedName>
</protein>
<dbReference type="Proteomes" id="UP000478148">
    <property type="component" value="Unassembled WGS sequence"/>
</dbReference>
<dbReference type="SUPFAM" id="SSF47413">
    <property type="entry name" value="lambda repressor-like DNA-binding domains"/>
    <property type="match status" value="1"/>
</dbReference>
<reference evidence="3 4" key="1">
    <citation type="submission" date="2020-02" db="EMBL/GenBank/DDBJ databases">
        <title>Draft Genome Sequence of Verrucosispora sp. Strain CWR15, Isolated from Gulf of Mexico Sponge.</title>
        <authorList>
            <person name="Kennedy S.J."/>
            <person name="Cella E."/>
            <person name="Azarian T."/>
            <person name="Baker B.J."/>
            <person name="Shaw L.N."/>
        </authorList>
    </citation>
    <scope>NUCLEOTIDE SEQUENCE [LARGE SCALE GENOMIC DNA]</scope>
    <source>
        <strain evidence="3 4">CWR15</strain>
    </source>
</reference>
<feature type="compositionally biased region" description="Low complexity" evidence="1">
    <location>
        <begin position="128"/>
        <end position="139"/>
    </location>
</feature>
<dbReference type="AlphaFoldDB" id="A0A6M1L9Q9"/>